<dbReference type="OrthoDB" id="4147145at2"/>
<proteinExistence type="predicted"/>
<evidence type="ECO:0000313" key="3">
    <source>
        <dbReference type="Proteomes" id="UP000053260"/>
    </source>
</evidence>
<protein>
    <submittedName>
        <fullName evidence="2">Uncharacterized protein</fullName>
    </submittedName>
</protein>
<reference evidence="2 3" key="1">
    <citation type="submission" date="2015-10" db="EMBL/GenBank/DDBJ databases">
        <title>Draft genome sequence of Streptomyces sp. RV15, isolated from a marine sponge.</title>
        <authorList>
            <person name="Ruckert C."/>
            <person name="Abdelmohsen U.R."/>
            <person name="Winkler A."/>
            <person name="Hentschel U."/>
            <person name="Kalinowski J."/>
            <person name="Kampfer P."/>
            <person name="Glaeser S."/>
        </authorList>
    </citation>
    <scope>NUCLEOTIDE SEQUENCE [LARGE SCALE GENOMIC DNA]</scope>
    <source>
        <strain evidence="2 3">RV15</strain>
    </source>
</reference>
<accession>A0A101UQY7</accession>
<evidence type="ECO:0000256" key="1">
    <source>
        <dbReference type="SAM" id="MobiDB-lite"/>
    </source>
</evidence>
<gene>
    <name evidence="2" type="ORF">AQJ91_42470</name>
</gene>
<dbReference type="STRING" id="909626.AQJ91_42470"/>
<organism evidence="2 3">
    <name type="scientific">Streptomyces dysideae</name>
    <dbReference type="NCBI Taxonomy" id="909626"/>
    <lineage>
        <taxon>Bacteria</taxon>
        <taxon>Bacillati</taxon>
        <taxon>Actinomycetota</taxon>
        <taxon>Actinomycetes</taxon>
        <taxon>Kitasatosporales</taxon>
        <taxon>Streptomycetaceae</taxon>
        <taxon>Streptomyces</taxon>
    </lineage>
</organism>
<comment type="caution">
    <text evidence="2">The sequence shown here is derived from an EMBL/GenBank/DDBJ whole genome shotgun (WGS) entry which is preliminary data.</text>
</comment>
<sequence>MHVTEFATALADRLPGRWQPDPAITLIAQDVASNRIWDSGPLAYTAFEAADVQRCVLTSPHGLQLYVMPRPHRPEQYLVLPMLPAGTSHEHVQGLPDAPRGIAVPAHPARAAAAVRRRFLIDYRLAAMPAWRRASPGRLRVEIRFDAGARPRITCTYGRALIHLLAYGGFLLDPATGECHLPQDLPPEQASRQLHRGVARLESLDFTVAVRPPHSPAPTADRPVPPPADPHPGRRR</sequence>
<dbReference type="AlphaFoldDB" id="A0A101UQY7"/>
<dbReference type="Proteomes" id="UP000053260">
    <property type="component" value="Unassembled WGS sequence"/>
</dbReference>
<name>A0A101UQY7_9ACTN</name>
<keyword evidence="3" id="KW-1185">Reference proteome</keyword>
<dbReference type="EMBL" id="LMXB01000118">
    <property type="protein sequence ID" value="KUO15224.1"/>
    <property type="molecule type" value="Genomic_DNA"/>
</dbReference>
<feature type="region of interest" description="Disordered" evidence="1">
    <location>
        <begin position="209"/>
        <end position="236"/>
    </location>
</feature>
<evidence type="ECO:0000313" key="2">
    <source>
        <dbReference type="EMBL" id="KUO15224.1"/>
    </source>
</evidence>
<dbReference type="RefSeq" id="WP_067033627.1">
    <property type="nucleotide sequence ID" value="NZ_KQ949120.1"/>
</dbReference>